<evidence type="ECO:0000313" key="5">
    <source>
        <dbReference type="Proteomes" id="UP000310200"/>
    </source>
</evidence>
<feature type="non-terminal residue" evidence="4">
    <location>
        <position position="1"/>
    </location>
</feature>
<accession>A0A4S2KG78</accession>
<dbReference type="InterPro" id="IPR001254">
    <property type="entry name" value="Trypsin_dom"/>
</dbReference>
<dbReference type="EMBL" id="QBLH01002806">
    <property type="protein sequence ID" value="TGZ46839.1"/>
    <property type="molecule type" value="Genomic_DNA"/>
</dbReference>
<dbReference type="Pfam" id="PF00089">
    <property type="entry name" value="Trypsin"/>
    <property type="match status" value="1"/>
</dbReference>
<dbReference type="PROSITE" id="PS50240">
    <property type="entry name" value="TRYPSIN_DOM"/>
    <property type="match status" value="1"/>
</dbReference>
<dbReference type="GO" id="GO:0004252">
    <property type="term" value="F:serine-type endopeptidase activity"/>
    <property type="evidence" value="ECO:0007669"/>
    <property type="project" value="InterPro"/>
</dbReference>
<comment type="caution">
    <text evidence="4">The sequence shown here is derived from an EMBL/GenBank/DDBJ whole genome shotgun (WGS) entry which is preliminary data.</text>
</comment>
<evidence type="ECO:0000313" key="4">
    <source>
        <dbReference type="EMBL" id="TGZ46839.1"/>
    </source>
</evidence>
<protein>
    <recommendedName>
        <fullName evidence="3">Peptidase S1 domain-containing protein</fullName>
    </recommendedName>
</protein>
<comment type="similarity">
    <text evidence="2">Belongs to the peptidase S1 family. CLIP subfamily.</text>
</comment>
<feature type="domain" description="Peptidase S1" evidence="3">
    <location>
        <begin position="1"/>
        <end position="173"/>
    </location>
</feature>
<dbReference type="PANTHER" id="PTHR24256">
    <property type="entry name" value="TRYPTASE-RELATED"/>
    <property type="match status" value="1"/>
</dbReference>
<reference evidence="4 5" key="1">
    <citation type="journal article" date="2019" name="Philos. Trans. R. Soc. Lond., B, Biol. Sci.">
        <title>Ant behaviour and brain gene expression of defending hosts depend on the ecological success of the intruding social parasite.</title>
        <authorList>
            <person name="Kaur R."/>
            <person name="Stoldt M."/>
            <person name="Jongepier E."/>
            <person name="Feldmeyer B."/>
            <person name="Menzel F."/>
            <person name="Bornberg-Bauer E."/>
            <person name="Foitzik S."/>
        </authorList>
    </citation>
    <scope>NUCLEOTIDE SEQUENCE [LARGE SCALE GENOMIC DNA]</scope>
    <source>
        <tissue evidence="4">Whole body</tissue>
    </source>
</reference>
<name>A0A4S2KG78_9HYME</name>
<dbReference type="SUPFAM" id="SSF50494">
    <property type="entry name" value="Trypsin-like serine proteases"/>
    <property type="match status" value="1"/>
</dbReference>
<keyword evidence="5" id="KW-1185">Reference proteome</keyword>
<evidence type="ECO:0000256" key="1">
    <source>
        <dbReference type="ARBA" id="ARBA00023157"/>
    </source>
</evidence>
<organism evidence="4 5">
    <name type="scientific">Temnothorax longispinosus</name>
    <dbReference type="NCBI Taxonomy" id="300112"/>
    <lineage>
        <taxon>Eukaryota</taxon>
        <taxon>Metazoa</taxon>
        <taxon>Ecdysozoa</taxon>
        <taxon>Arthropoda</taxon>
        <taxon>Hexapoda</taxon>
        <taxon>Insecta</taxon>
        <taxon>Pterygota</taxon>
        <taxon>Neoptera</taxon>
        <taxon>Endopterygota</taxon>
        <taxon>Hymenoptera</taxon>
        <taxon>Apocrita</taxon>
        <taxon>Aculeata</taxon>
        <taxon>Formicoidea</taxon>
        <taxon>Formicidae</taxon>
        <taxon>Myrmicinae</taxon>
        <taxon>Temnothorax</taxon>
    </lineage>
</organism>
<gene>
    <name evidence="4" type="ORF">DBV15_02598</name>
</gene>
<evidence type="ECO:0000256" key="2">
    <source>
        <dbReference type="ARBA" id="ARBA00024195"/>
    </source>
</evidence>
<dbReference type="AlphaFoldDB" id="A0A4S2KG78"/>
<dbReference type="STRING" id="300112.A0A4S2KG78"/>
<dbReference type="InterPro" id="IPR043504">
    <property type="entry name" value="Peptidase_S1_PA_chymotrypsin"/>
</dbReference>
<evidence type="ECO:0000259" key="3">
    <source>
        <dbReference type="PROSITE" id="PS50240"/>
    </source>
</evidence>
<proteinExistence type="inferred from homology"/>
<keyword evidence="1" id="KW-1015">Disulfide bond</keyword>
<dbReference type="InterPro" id="IPR051487">
    <property type="entry name" value="Ser/Thr_Proteases_Immune/Dev"/>
</dbReference>
<dbReference type="SMART" id="SM00020">
    <property type="entry name" value="Tryp_SPc"/>
    <property type="match status" value="1"/>
</dbReference>
<sequence>NNLKVHVGTNFLNESGDVYDVESVSIHDNLDNVYIALVHLKTPLKYSTLVQPINLMTSDENLEGKSCTLTGWGTKNGGERDGEISNNLQEIELRVYPQEECERKWGAKYIQICTLAVTKGTGACDGDYYDAGSPLVANGTQIGIASYPCYMGPPYFYATASTSFITWIFANLKN</sequence>
<dbReference type="Proteomes" id="UP000310200">
    <property type="component" value="Unassembled WGS sequence"/>
</dbReference>
<dbReference type="Gene3D" id="2.40.10.10">
    <property type="entry name" value="Trypsin-like serine proteases"/>
    <property type="match status" value="1"/>
</dbReference>
<dbReference type="InterPro" id="IPR009003">
    <property type="entry name" value="Peptidase_S1_PA"/>
</dbReference>
<dbReference type="GO" id="GO:0006508">
    <property type="term" value="P:proteolysis"/>
    <property type="evidence" value="ECO:0007669"/>
    <property type="project" value="InterPro"/>
</dbReference>